<dbReference type="AlphaFoldDB" id="A0A4U7N8P5"/>
<protein>
    <submittedName>
        <fullName evidence="1">Uncharacterized protein</fullName>
    </submittedName>
</protein>
<organism evidence="1 2">
    <name type="scientific">Shimia litoralis</name>
    <dbReference type="NCBI Taxonomy" id="420403"/>
    <lineage>
        <taxon>Bacteria</taxon>
        <taxon>Pseudomonadati</taxon>
        <taxon>Pseudomonadota</taxon>
        <taxon>Alphaproteobacteria</taxon>
        <taxon>Rhodobacterales</taxon>
        <taxon>Roseobacteraceae</taxon>
    </lineage>
</organism>
<dbReference type="Proteomes" id="UP000306575">
    <property type="component" value="Unassembled WGS sequence"/>
</dbReference>
<sequence length="95" mass="11199">METAAEGQLQLHYRACEIVMWESLRALVSAQFYYARTDQDGYTQQDARQSFERALPHCRTEGGWCLSNDPVFQRYFQKAIENKESGFFKPNYFNN</sequence>
<dbReference type="EMBL" id="SULI01000007">
    <property type="protein sequence ID" value="TKZ20974.1"/>
    <property type="molecule type" value="Genomic_DNA"/>
</dbReference>
<keyword evidence="2" id="KW-1185">Reference proteome</keyword>
<comment type="caution">
    <text evidence="1">The sequence shown here is derived from an EMBL/GenBank/DDBJ whole genome shotgun (WGS) entry which is preliminary data.</text>
</comment>
<gene>
    <name evidence="1" type="ORF">FAP39_07600</name>
</gene>
<evidence type="ECO:0000313" key="1">
    <source>
        <dbReference type="EMBL" id="TKZ20974.1"/>
    </source>
</evidence>
<accession>A0A4U7N8P5</accession>
<name>A0A4U7N8P5_9RHOB</name>
<dbReference type="RefSeq" id="WP_138015805.1">
    <property type="nucleotide sequence ID" value="NZ_SULI01000007.1"/>
</dbReference>
<reference evidence="1 2" key="1">
    <citation type="submission" date="2019-04" db="EMBL/GenBank/DDBJ databases">
        <title>Genome sequence of Pelagicola litoralis CL-ES2.</title>
        <authorList>
            <person name="Cao J."/>
        </authorList>
    </citation>
    <scope>NUCLEOTIDE SEQUENCE [LARGE SCALE GENOMIC DNA]</scope>
    <source>
        <strain evidence="1 2">CL-ES2</strain>
    </source>
</reference>
<proteinExistence type="predicted"/>
<evidence type="ECO:0000313" key="2">
    <source>
        <dbReference type="Proteomes" id="UP000306575"/>
    </source>
</evidence>